<organism evidence="2">
    <name type="scientific">Kwoniella pini CBS 10737</name>
    <dbReference type="NCBI Taxonomy" id="1296096"/>
    <lineage>
        <taxon>Eukaryota</taxon>
        <taxon>Fungi</taxon>
        <taxon>Dikarya</taxon>
        <taxon>Basidiomycota</taxon>
        <taxon>Agaricomycotina</taxon>
        <taxon>Tremellomycetes</taxon>
        <taxon>Tremellales</taxon>
        <taxon>Cryptococcaceae</taxon>
        <taxon>Kwoniella</taxon>
    </lineage>
</organism>
<evidence type="ECO:0000313" key="3">
    <source>
        <dbReference type="EMBL" id="WWC66897.1"/>
    </source>
</evidence>
<dbReference type="Proteomes" id="UP000094020">
    <property type="component" value="Chromosome 1"/>
</dbReference>
<dbReference type="KEGG" id="kpin:30168892"/>
<evidence type="ECO:0000313" key="2">
    <source>
        <dbReference type="EMBL" id="OCF53222.1"/>
    </source>
</evidence>
<evidence type="ECO:0000313" key="4">
    <source>
        <dbReference type="Proteomes" id="UP000094020"/>
    </source>
</evidence>
<evidence type="ECO:0008006" key="5">
    <source>
        <dbReference type="Google" id="ProtNLM"/>
    </source>
</evidence>
<dbReference type="PANTHER" id="PTHR34861:SF11">
    <property type="entry name" value="CYCLASE"/>
    <property type="match status" value="1"/>
</dbReference>
<evidence type="ECO:0000256" key="1">
    <source>
        <dbReference type="ARBA" id="ARBA00007865"/>
    </source>
</evidence>
<name>A0A1B9IC70_9TREE</name>
<sequence length="351" mass="39572">MSSTSDEDLTTSLLSLSHLTPSSHPSHPFSSWPSIPPNPIGRLILLTPEITKNAMNECIKTGKRFSLDWSIYPSGARMYGRSCGKHVIKRVDKGPSTKNDSKSINLDNNDLEEIEKNTFHPCFDDFIEINTQGSTQWDYFLHYSYPKSGLFYGGLTEDKIKNEDTGDFGISAIAKVGGVQTRGILLDIPLYLSKNNLPINSPLSNPPITKLNFELFLKVLNFFKIKPKIGDVLIIRTGFENSIIEFKNDIKINSWWGIEQSSEFIKWIWENGIVAVGTDNPTFENWPVSPNELQLHPVLLSGMGIMICELLRLDEISKQCEELNRWEFFFSSTPLMIEHGIASPPNAVAIF</sequence>
<dbReference type="RefSeq" id="XP_019014441.1">
    <property type="nucleotide sequence ID" value="XM_019152303.1"/>
</dbReference>
<proteinExistence type="inferred from homology"/>
<dbReference type="OrthoDB" id="5396at2759"/>
<dbReference type="InterPro" id="IPR037175">
    <property type="entry name" value="KFase_sf"/>
</dbReference>
<dbReference type="SUPFAM" id="SSF102198">
    <property type="entry name" value="Putative cyclase"/>
    <property type="match status" value="1"/>
</dbReference>
<protein>
    <recommendedName>
        <fullName evidence="5">Cyclase</fullName>
    </recommendedName>
</protein>
<dbReference type="InterPro" id="IPR007325">
    <property type="entry name" value="KFase/CYL"/>
</dbReference>
<dbReference type="EMBL" id="KI894007">
    <property type="protein sequence ID" value="OCF53222.1"/>
    <property type="molecule type" value="Genomic_DNA"/>
</dbReference>
<reference evidence="3" key="4">
    <citation type="submission" date="2024-02" db="EMBL/GenBank/DDBJ databases">
        <title>Comparative genomics of Cryptococcus and Kwoniella reveals pathogenesis evolution and contrasting modes of karyotype evolution via chromosome fusion or intercentromeric recombination.</title>
        <authorList>
            <person name="Coelho M.A."/>
            <person name="David-Palma M."/>
            <person name="Shea T."/>
            <person name="Bowers K."/>
            <person name="McGinley-Smith S."/>
            <person name="Mohammad A.W."/>
            <person name="Gnirke A."/>
            <person name="Yurkov A.M."/>
            <person name="Nowrousian M."/>
            <person name="Sun S."/>
            <person name="Cuomo C.A."/>
            <person name="Heitman J."/>
        </authorList>
    </citation>
    <scope>NUCLEOTIDE SEQUENCE</scope>
    <source>
        <strain evidence="3">CBS 10737</strain>
    </source>
</reference>
<dbReference type="EMBL" id="CP144519">
    <property type="protein sequence ID" value="WWC66897.1"/>
    <property type="molecule type" value="Genomic_DNA"/>
</dbReference>
<gene>
    <name evidence="2" type="ORF">I206_00523</name>
    <name evidence="3" type="ORF">I206_100804</name>
</gene>
<reference evidence="2" key="3">
    <citation type="submission" date="2016-07" db="EMBL/GenBank/DDBJ databases">
        <title>Evolution of pathogenesis and genome organization in the Tremellales.</title>
        <authorList>
            <person name="Cuomo C."/>
            <person name="Litvintseva A."/>
            <person name="Heitman J."/>
            <person name="Chen Y."/>
            <person name="Sun S."/>
            <person name="Springer D."/>
            <person name="Dromer F."/>
            <person name="Young S."/>
            <person name="Zeng Q."/>
            <person name="Chapman S."/>
            <person name="Gujja S."/>
            <person name="Saif S."/>
            <person name="Birren B."/>
        </authorList>
    </citation>
    <scope>NUCLEOTIDE SEQUENCE</scope>
    <source>
        <strain evidence="2">CBS 10737</strain>
    </source>
</reference>
<reference evidence="2" key="1">
    <citation type="submission" date="2013-07" db="EMBL/GenBank/DDBJ databases">
        <title>The Genome Sequence of Cryptococcus pinus CBS10737.</title>
        <authorList>
            <consortium name="The Broad Institute Genome Sequencing Platform"/>
            <person name="Cuomo C."/>
            <person name="Litvintseva A."/>
            <person name="Chen Y."/>
            <person name="Heitman J."/>
            <person name="Sun S."/>
            <person name="Springer D."/>
            <person name="Dromer F."/>
            <person name="Young S.K."/>
            <person name="Zeng Q."/>
            <person name="Gargeya S."/>
            <person name="Fitzgerald M."/>
            <person name="Abouelleil A."/>
            <person name="Alvarado L."/>
            <person name="Berlin A.M."/>
            <person name="Chapman S.B."/>
            <person name="Dewar J."/>
            <person name="Goldberg J."/>
            <person name="Griggs A."/>
            <person name="Gujja S."/>
            <person name="Hansen M."/>
            <person name="Howarth C."/>
            <person name="Imamovic A."/>
            <person name="Larimer J."/>
            <person name="McCowan C."/>
            <person name="Murphy C."/>
            <person name="Pearson M."/>
            <person name="Priest M."/>
            <person name="Roberts A."/>
            <person name="Saif S."/>
            <person name="Shea T."/>
            <person name="Sykes S."/>
            <person name="Wortman J."/>
            <person name="Nusbaum C."/>
            <person name="Birren B."/>
        </authorList>
    </citation>
    <scope>NUCLEOTIDE SEQUENCE [LARGE SCALE GENOMIC DNA]</scope>
    <source>
        <strain evidence="2">CBS 10737</strain>
    </source>
</reference>
<reference evidence="3" key="2">
    <citation type="submission" date="2013-07" db="EMBL/GenBank/DDBJ databases">
        <authorList>
            <consortium name="The Broad Institute Genome Sequencing Platform"/>
            <person name="Cuomo C."/>
            <person name="Litvintseva A."/>
            <person name="Chen Y."/>
            <person name="Heitman J."/>
            <person name="Sun S."/>
            <person name="Springer D."/>
            <person name="Dromer F."/>
            <person name="Young S.K."/>
            <person name="Zeng Q."/>
            <person name="Gargeya S."/>
            <person name="Fitzgerald M."/>
            <person name="Abouelleil A."/>
            <person name="Alvarado L."/>
            <person name="Berlin A.M."/>
            <person name="Chapman S.B."/>
            <person name="Dewar J."/>
            <person name="Goldberg J."/>
            <person name="Griggs A."/>
            <person name="Gujja S."/>
            <person name="Hansen M."/>
            <person name="Howarth C."/>
            <person name="Imamovic A."/>
            <person name="Larimer J."/>
            <person name="McCowan C."/>
            <person name="Murphy C."/>
            <person name="Pearson M."/>
            <person name="Priest M."/>
            <person name="Roberts A."/>
            <person name="Saif S."/>
            <person name="Shea T."/>
            <person name="Sykes S."/>
            <person name="Wortman J."/>
            <person name="Nusbaum C."/>
            <person name="Birren B."/>
        </authorList>
    </citation>
    <scope>NUCLEOTIDE SEQUENCE</scope>
    <source>
        <strain evidence="3">CBS 10737</strain>
    </source>
</reference>
<dbReference type="PANTHER" id="PTHR34861">
    <property type="match status" value="1"/>
</dbReference>
<accession>A0A1B9IC70</accession>
<dbReference type="Gene3D" id="3.50.30.50">
    <property type="entry name" value="Putative cyclase"/>
    <property type="match status" value="1"/>
</dbReference>
<comment type="similarity">
    <text evidence="1">Belongs to the Cyclase 1 superfamily.</text>
</comment>
<dbReference type="AlphaFoldDB" id="A0A1B9IC70"/>
<dbReference type="GO" id="GO:0019441">
    <property type="term" value="P:L-tryptophan catabolic process to kynurenine"/>
    <property type="evidence" value="ECO:0007669"/>
    <property type="project" value="InterPro"/>
</dbReference>
<dbReference type="GeneID" id="30168892"/>
<dbReference type="GO" id="GO:0004061">
    <property type="term" value="F:arylformamidase activity"/>
    <property type="evidence" value="ECO:0007669"/>
    <property type="project" value="InterPro"/>
</dbReference>
<dbReference type="Pfam" id="PF04199">
    <property type="entry name" value="Cyclase"/>
    <property type="match status" value="1"/>
</dbReference>
<keyword evidence="4" id="KW-1185">Reference proteome</keyword>